<evidence type="ECO:0000313" key="2">
    <source>
        <dbReference type="Proteomes" id="UP000276133"/>
    </source>
</evidence>
<reference evidence="1 2" key="1">
    <citation type="journal article" date="2018" name="Sci. Rep.">
        <title>Genomic signatures of local adaptation to the degree of environmental predictability in rotifers.</title>
        <authorList>
            <person name="Franch-Gras L."/>
            <person name="Hahn C."/>
            <person name="Garcia-Roger E.M."/>
            <person name="Carmona M.J."/>
            <person name="Serra M."/>
            <person name="Gomez A."/>
        </authorList>
    </citation>
    <scope>NUCLEOTIDE SEQUENCE [LARGE SCALE GENOMIC DNA]</scope>
    <source>
        <strain evidence="1">HYR1</strain>
    </source>
</reference>
<accession>A0A3M7RMH7</accession>
<evidence type="ECO:0000313" key="1">
    <source>
        <dbReference type="EMBL" id="RNA24508.1"/>
    </source>
</evidence>
<dbReference type="Pfam" id="PF09495">
    <property type="entry name" value="DUF2462"/>
    <property type="match status" value="1"/>
</dbReference>
<comment type="caution">
    <text evidence="1">The sequence shown here is derived from an EMBL/GenBank/DDBJ whole genome shotgun (WGS) entry which is preliminary data.</text>
</comment>
<organism evidence="1 2">
    <name type="scientific">Brachionus plicatilis</name>
    <name type="common">Marine rotifer</name>
    <name type="synonym">Brachionus muelleri</name>
    <dbReference type="NCBI Taxonomy" id="10195"/>
    <lineage>
        <taxon>Eukaryota</taxon>
        <taxon>Metazoa</taxon>
        <taxon>Spiralia</taxon>
        <taxon>Gnathifera</taxon>
        <taxon>Rotifera</taxon>
        <taxon>Eurotatoria</taxon>
        <taxon>Monogononta</taxon>
        <taxon>Pseudotrocha</taxon>
        <taxon>Ploima</taxon>
        <taxon>Brachionidae</taxon>
        <taxon>Brachionus</taxon>
    </lineage>
</organism>
<name>A0A3M7RMH7_BRAPC</name>
<dbReference type="Proteomes" id="UP000276133">
    <property type="component" value="Unassembled WGS sequence"/>
</dbReference>
<keyword evidence="2" id="KW-1185">Reference proteome</keyword>
<dbReference type="EMBL" id="REGN01003105">
    <property type="protein sequence ID" value="RNA24508.1"/>
    <property type="molecule type" value="Genomic_DNA"/>
</dbReference>
<proteinExistence type="predicted"/>
<gene>
    <name evidence="1" type="ORF">BpHYR1_006301</name>
</gene>
<protein>
    <submittedName>
        <fullName evidence="1">Uncharacterized protein</fullName>
    </submittedName>
</protein>
<sequence length="77" mass="8718">MVQGKLKAKASLPKNVKQKSVTRINKAIEKNKNKIQKKVNIQNIIKNNLESTCKTKIESDLCSRAKTCEGKSFKMLK</sequence>
<dbReference type="InterPro" id="IPR019034">
    <property type="entry name" value="UPF0390"/>
</dbReference>
<dbReference type="AlphaFoldDB" id="A0A3M7RMH7"/>